<dbReference type="Pfam" id="PF02283">
    <property type="entry name" value="CobU"/>
    <property type="match status" value="1"/>
</dbReference>
<evidence type="ECO:0000256" key="13">
    <source>
        <dbReference type="ARBA" id="ARBA00022777"/>
    </source>
</evidence>
<evidence type="ECO:0000256" key="1">
    <source>
        <dbReference type="ARBA" id="ARBA00000312"/>
    </source>
</evidence>
<comment type="function">
    <text evidence="4">Catalyzes ATP-dependent phosphorylation of adenosylcobinamide and addition of GMP to adenosylcobinamide phosphate.</text>
</comment>
<evidence type="ECO:0000256" key="8">
    <source>
        <dbReference type="ARBA" id="ARBA00012016"/>
    </source>
</evidence>
<dbReference type="InterPro" id="IPR027417">
    <property type="entry name" value="P-loop_NTPase"/>
</dbReference>
<dbReference type="GO" id="GO:0043752">
    <property type="term" value="F:adenosylcobinamide kinase activity"/>
    <property type="evidence" value="ECO:0007669"/>
    <property type="project" value="UniProtKB-EC"/>
</dbReference>
<evidence type="ECO:0000256" key="19">
    <source>
        <dbReference type="PIRSR" id="PIRSR006135-2"/>
    </source>
</evidence>
<dbReference type="InterPro" id="IPR003203">
    <property type="entry name" value="CobU/CobP"/>
</dbReference>
<evidence type="ECO:0000256" key="12">
    <source>
        <dbReference type="ARBA" id="ARBA00022741"/>
    </source>
</evidence>
<dbReference type="PANTHER" id="PTHR34848:SF1">
    <property type="entry name" value="BIFUNCTIONAL ADENOSYLCOBALAMIN BIOSYNTHESIS PROTEIN COBU"/>
    <property type="match status" value="1"/>
</dbReference>
<dbReference type="RefSeq" id="WP_207692107.1">
    <property type="nucleotide sequence ID" value="NZ_CP061799.1"/>
</dbReference>
<keyword evidence="15 19" id="KW-0342">GTP-binding</keyword>
<evidence type="ECO:0000313" key="21">
    <source>
        <dbReference type="Proteomes" id="UP000663720"/>
    </source>
</evidence>
<name>A0A975GGL2_9BACT</name>
<dbReference type="KEGG" id="dli:dnl_27650"/>
<keyword evidence="12 19" id="KW-0547">Nucleotide-binding</keyword>
<feature type="binding site" evidence="19">
    <location>
        <begin position="9"/>
        <end position="16"/>
    </location>
    <ligand>
        <name>GTP</name>
        <dbReference type="ChEBI" id="CHEBI:37565"/>
    </ligand>
</feature>
<feature type="binding site" evidence="19">
    <location>
        <position position="63"/>
    </location>
    <ligand>
        <name>GTP</name>
        <dbReference type="ChEBI" id="CHEBI:37565"/>
    </ligand>
</feature>
<evidence type="ECO:0000256" key="15">
    <source>
        <dbReference type="ARBA" id="ARBA00023134"/>
    </source>
</evidence>
<evidence type="ECO:0000256" key="4">
    <source>
        <dbReference type="ARBA" id="ARBA00003889"/>
    </source>
</evidence>
<evidence type="ECO:0000256" key="3">
    <source>
        <dbReference type="ARBA" id="ARBA00001522"/>
    </source>
</evidence>
<comment type="pathway">
    <text evidence="6">Cofactor biosynthesis; adenosylcobalamin biosynthesis; adenosylcobalamin from cob(II)yrinate a,c-diamide: step 5/7.</text>
</comment>
<evidence type="ECO:0000256" key="6">
    <source>
        <dbReference type="ARBA" id="ARBA00005159"/>
    </source>
</evidence>
<dbReference type="PIRSF" id="PIRSF006135">
    <property type="entry name" value="CobU"/>
    <property type="match status" value="1"/>
</dbReference>
<evidence type="ECO:0000256" key="5">
    <source>
        <dbReference type="ARBA" id="ARBA00004692"/>
    </source>
</evidence>
<evidence type="ECO:0000256" key="2">
    <source>
        <dbReference type="ARBA" id="ARBA00000711"/>
    </source>
</evidence>
<dbReference type="SUPFAM" id="SSF52540">
    <property type="entry name" value="P-loop containing nucleoside triphosphate hydrolases"/>
    <property type="match status" value="1"/>
</dbReference>
<evidence type="ECO:0000256" key="14">
    <source>
        <dbReference type="ARBA" id="ARBA00022840"/>
    </source>
</evidence>
<dbReference type="PANTHER" id="PTHR34848">
    <property type="match status" value="1"/>
</dbReference>
<dbReference type="AlphaFoldDB" id="A0A975GGL2"/>
<feature type="binding site" evidence="19">
    <location>
        <position position="85"/>
    </location>
    <ligand>
        <name>GTP</name>
        <dbReference type="ChEBI" id="CHEBI:37565"/>
    </ligand>
</feature>
<sequence>MNNTSFVIGGCRSGKSSHALALAEKIPGKRKTFIATCIPCDNEMKKRVKNHQAERSDKWTTVEAPVNLPEAIYEAGKNSDVVLADCLTLWISNLLLDPETSDKINQYIENLINVMKKISCNLIIVSNEVGAGIVPENELARSYRDLVGFANQKVAGAADKVTWTVAGIPVKIK</sequence>
<dbReference type="GO" id="GO:0005525">
    <property type="term" value="F:GTP binding"/>
    <property type="evidence" value="ECO:0007669"/>
    <property type="project" value="UniProtKB-KW"/>
</dbReference>
<dbReference type="CDD" id="cd00544">
    <property type="entry name" value="CobU"/>
    <property type="match status" value="1"/>
</dbReference>
<dbReference type="Gene3D" id="3.40.50.300">
    <property type="entry name" value="P-loop containing nucleotide triphosphate hydrolases"/>
    <property type="match status" value="1"/>
</dbReference>
<dbReference type="GO" id="GO:0009236">
    <property type="term" value="P:cobalamin biosynthetic process"/>
    <property type="evidence" value="ECO:0007669"/>
    <property type="project" value="UniProtKB-KW"/>
</dbReference>
<evidence type="ECO:0000256" key="7">
    <source>
        <dbReference type="ARBA" id="ARBA00007490"/>
    </source>
</evidence>
<evidence type="ECO:0000256" key="16">
    <source>
        <dbReference type="ARBA" id="ARBA00029570"/>
    </source>
</evidence>
<evidence type="ECO:0000313" key="20">
    <source>
        <dbReference type="EMBL" id="QTA80460.1"/>
    </source>
</evidence>
<gene>
    <name evidence="20" type="primary">cobU</name>
    <name evidence="20" type="ORF">dnl_27650</name>
</gene>
<keyword evidence="21" id="KW-1185">Reference proteome</keyword>
<comment type="pathway">
    <text evidence="5">Cofactor biosynthesis; adenosylcobalamin biosynthesis; adenosylcobalamin from cob(II)yrinate a,c-diamide: step 6/7.</text>
</comment>
<evidence type="ECO:0000256" key="11">
    <source>
        <dbReference type="ARBA" id="ARBA00022679"/>
    </source>
</evidence>
<keyword evidence="14" id="KW-0067">ATP-binding</keyword>
<accession>A0A975GGL2</accession>
<evidence type="ECO:0000256" key="10">
    <source>
        <dbReference type="ARBA" id="ARBA00022573"/>
    </source>
</evidence>
<keyword evidence="11" id="KW-0808">Transferase</keyword>
<keyword evidence="10" id="KW-0169">Cobalamin biosynthesis</keyword>
<dbReference type="NCBIfam" id="NF004469">
    <property type="entry name" value="PRK05800.1"/>
    <property type="match status" value="1"/>
</dbReference>
<dbReference type="GO" id="GO:0005524">
    <property type="term" value="F:ATP binding"/>
    <property type="evidence" value="ECO:0007669"/>
    <property type="project" value="UniProtKB-KW"/>
</dbReference>
<comment type="similarity">
    <text evidence="7">Belongs to the CobU/CobP family.</text>
</comment>
<dbReference type="Proteomes" id="UP000663720">
    <property type="component" value="Chromosome"/>
</dbReference>
<dbReference type="GO" id="GO:0008820">
    <property type="term" value="F:cobinamide phosphate guanylyltransferase activity"/>
    <property type="evidence" value="ECO:0007669"/>
    <property type="project" value="UniProtKB-EC"/>
</dbReference>
<proteinExistence type="inferred from homology"/>
<comment type="catalytic activity">
    <reaction evidence="1">
        <text>adenosylcob(III)inamide + ATP = adenosylcob(III)inamide phosphate + ADP + H(+)</text>
        <dbReference type="Rhea" id="RHEA:15769"/>
        <dbReference type="ChEBI" id="CHEBI:2480"/>
        <dbReference type="ChEBI" id="CHEBI:15378"/>
        <dbReference type="ChEBI" id="CHEBI:30616"/>
        <dbReference type="ChEBI" id="CHEBI:58502"/>
        <dbReference type="ChEBI" id="CHEBI:456216"/>
        <dbReference type="EC" id="2.7.1.156"/>
    </reaction>
</comment>
<comment type="catalytic activity">
    <reaction evidence="3">
        <text>adenosylcob(III)inamide + GTP = adenosylcob(III)inamide phosphate + GDP + H(+)</text>
        <dbReference type="Rhea" id="RHEA:15765"/>
        <dbReference type="ChEBI" id="CHEBI:2480"/>
        <dbReference type="ChEBI" id="CHEBI:15378"/>
        <dbReference type="ChEBI" id="CHEBI:37565"/>
        <dbReference type="ChEBI" id="CHEBI:58189"/>
        <dbReference type="ChEBI" id="CHEBI:58502"/>
        <dbReference type="EC" id="2.7.1.156"/>
    </reaction>
</comment>
<protein>
    <recommendedName>
        <fullName evidence="16">Adenosylcobinamide kinase</fullName>
        <ecNumber evidence="8">2.7.1.156</ecNumber>
        <ecNumber evidence="9">2.7.7.62</ecNumber>
    </recommendedName>
    <alternativeName>
        <fullName evidence="17">Adenosylcobinamide-phosphate guanylyltransferase</fullName>
    </alternativeName>
</protein>
<keyword evidence="13" id="KW-0418">Kinase</keyword>
<evidence type="ECO:0000256" key="18">
    <source>
        <dbReference type="PIRSR" id="PIRSR006135-1"/>
    </source>
</evidence>
<evidence type="ECO:0000256" key="9">
    <source>
        <dbReference type="ARBA" id="ARBA00012523"/>
    </source>
</evidence>
<feature type="active site" description="GMP-histidine intermediate" evidence="18">
    <location>
        <position position="51"/>
    </location>
</feature>
<comment type="catalytic activity">
    <reaction evidence="2">
        <text>adenosylcob(III)inamide phosphate + GTP + H(+) = adenosylcob(III)inamide-GDP + diphosphate</text>
        <dbReference type="Rhea" id="RHEA:22712"/>
        <dbReference type="ChEBI" id="CHEBI:15378"/>
        <dbReference type="ChEBI" id="CHEBI:33019"/>
        <dbReference type="ChEBI" id="CHEBI:37565"/>
        <dbReference type="ChEBI" id="CHEBI:58502"/>
        <dbReference type="ChEBI" id="CHEBI:60487"/>
        <dbReference type="EC" id="2.7.7.62"/>
    </reaction>
</comment>
<dbReference type="EMBL" id="CP061799">
    <property type="protein sequence ID" value="QTA80460.1"/>
    <property type="molecule type" value="Genomic_DNA"/>
</dbReference>
<evidence type="ECO:0000256" key="17">
    <source>
        <dbReference type="ARBA" id="ARBA00030571"/>
    </source>
</evidence>
<organism evidence="20 21">
    <name type="scientific">Desulfonema limicola</name>
    <dbReference type="NCBI Taxonomy" id="45656"/>
    <lineage>
        <taxon>Bacteria</taxon>
        <taxon>Pseudomonadati</taxon>
        <taxon>Thermodesulfobacteriota</taxon>
        <taxon>Desulfobacteria</taxon>
        <taxon>Desulfobacterales</taxon>
        <taxon>Desulfococcaceae</taxon>
        <taxon>Desulfonema</taxon>
    </lineage>
</organism>
<dbReference type="EC" id="2.7.1.156" evidence="8"/>
<reference evidence="20" key="1">
    <citation type="journal article" date="2021" name="Microb. Physiol.">
        <title>Proteogenomic Insights into the Physiology of Marine, Sulfate-Reducing, Filamentous Desulfonema limicola and Desulfonema magnum.</title>
        <authorList>
            <person name="Schnaars V."/>
            <person name="Wohlbrand L."/>
            <person name="Scheve S."/>
            <person name="Hinrichs C."/>
            <person name="Reinhardt R."/>
            <person name="Rabus R."/>
        </authorList>
    </citation>
    <scope>NUCLEOTIDE SEQUENCE</scope>
    <source>
        <strain evidence="20">5ac10</strain>
    </source>
</reference>
<dbReference type="EC" id="2.7.7.62" evidence="9"/>